<dbReference type="Gene3D" id="1.25.40.90">
    <property type="match status" value="1"/>
</dbReference>
<dbReference type="CDD" id="cd03571">
    <property type="entry name" value="ENTH"/>
    <property type="match status" value="1"/>
</dbReference>
<dbReference type="GO" id="GO:0006897">
    <property type="term" value="P:endocytosis"/>
    <property type="evidence" value="ECO:0007669"/>
    <property type="project" value="TreeGrafter"/>
</dbReference>
<keyword evidence="4" id="KW-0968">Cytoplasmic vesicle</keyword>
<dbReference type="Pfam" id="PF01417">
    <property type="entry name" value="ENTH"/>
    <property type="match status" value="1"/>
</dbReference>
<dbReference type="GO" id="GO:0030276">
    <property type="term" value="F:clathrin binding"/>
    <property type="evidence" value="ECO:0007669"/>
    <property type="project" value="TreeGrafter"/>
</dbReference>
<dbReference type="AlphaFoldDB" id="A0AAP0LRN9"/>
<comment type="subcellular location">
    <subcellularLocation>
        <location evidence="1">Cytoplasmic vesicle</location>
        <location evidence="1">Clathrin-coated vesicle</location>
    </subcellularLocation>
    <subcellularLocation>
        <location evidence="2">Golgi apparatus</location>
    </subcellularLocation>
</comment>
<dbReference type="SUPFAM" id="SSF48464">
    <property type="entry name" value="ENTH/VHS domain"/>
    <property type="match status" value="1"/>
</dbReference>
<sequence length="327" mass="36398">METLINQIKKQASGYLQEKYKTARLAFTDVSEAELLAEEATNNDPLGPDAKTMTKLAEASCDVDDYWRIVDVLHRRLYCIDWKLWRQSYKALVLLEFLLTHGAEDFAIEFQCDTAILQELGTFVYIDEKGFNWGANMQKRAENILKLLGGGQTLKEARLKALRITNEIQGFGSATASPSSSTYSPSSSEASRSSFGSYSTTSSSITWNDVNDQLNKQEHSSPSKAAAGTKYSLGGIQEEMPIADKDNSFQGFHLWDSLPVEESGSLLDVDDDENEESNGLFRGICSKLAAISPKKLNNGDHRKTFRSFSNNNRTIRKRYAVSVAALL</sequence>
<comment type="caution">
    <text evidence="7">The sequence shown here is derived from an EMBL/GenBank/DDBJ whole genome shotgun (WGS) entry which is preliminary data.</text>
</comment>
<keyword evidence="3" id="KW-0333">Golgi apparatus</keyword>
<evidence type="ECO:0000256" key="5">
    <source>
        <dbReference type="SAM" id="MobiDB-lite"/>
    </source>
</evidence>
<feature type="region of interest" description="Disordered" evidence="5">
    <location>
        <begin position="172"/>
        <end position="202"/>
    </location>
</feature>
<proteinExistence type="predicted"/>
<dbReference type="GO" id="GO:0005886">
    <property type="term" value="C:plasma membrane"/>
    <property type="evidence" value="ECO:0007669"/>
    <property type="project" value="TreeGrafter"/>
</dbReference>
<evidence type="ECO:0000313" key="7">
    <source>
        <dbReference type="EMBL" id="KAK9182894.1"/>
    </source>
</evidence>
<dbReference type="GO" id="GO:0005794">
    <property type="term" value="C:Golgi apparatus"/>
    <property type="evidence" value="ECO:0007669"/>
    <property type="project" value="UniProtKB-SubCell"/>
</dbReference>
<evidence type="ECO:0000256" key="4">
    <source>
        <dbReference type="ARBA" id="ARBA00023329"/>
    </source>
</evidence>
<feature type="domain" description="ENTH" evidence="6">
    <location>
        <begin position="25"/>
        <end position="158"/>
    </location>
</feature>
<dbReference type="PROSITE" id="PS50942">
    <property type="entry name" value="ENTH"/>
    <property type="match status" value="1"/>
</dbReference>
<evidence type="ECO:0000256" key="2">
    <source>
        <dbReference type="ARBA" id="ARBA00004555"/>
    </source>
</evidence>
<dbReference type="Proteomes" id="UP001428341">
    <property type="component" value="Unassembled WGS sequence"/>
</dbReference>
<gene>
    <name evidence="7" type="ORF">WN944_026042</name>
</gene>
<evidence type="ECO:0000256" key="1">
    <source>
        <dbReference type="ARBA" id="ARBA00004132"/>
    </source>
</evidence>
<keyword evidence="8" id="KW-1185">Reference proteome</keyword>
<organism evidence="7 8">
    <name type="scientific">Citrus x changshan-huyou</name>
    <dbReference type="NCBI Taxonomy" id="2935761"/>
    <lineage>
        <taxon>Eukaryota</taxon>
        <taxon>Viridiplantae</taxon>
        <taxon>Streptophyta</taxon>
        <taxon>Embryophyta</taxon>
        <taxon>Tracheophyta</taxon>
        <taxon>Spermatophyta</taxon>
        <taxon>Magnoliopsida</taxon>
        <taxon>eudicotyledons</taxon>
        <taxon>Gunneridae</taxon>
        <taxon>Pentapetalae</taxon>
        <taxon>rosids</taxon>
        <taxon>malvids</taxon>
        <taxon>Sapindales</taxon>
        <taxon>Rutaceae</taxon>
        <taxon>Aurantioideae</taxon>
        <taxon>Citrus</taxon>
    </lineage>
</organism>
<dbReference type="InterPro" id="IPR013809">
    <property type="entry name" value="ENTH"/>
</dbReference>
<dbReference type="GO" id="GO:0005543">
    <property type="term" value="F:phospholipid binding"/>
    <property type="evidence" value="ECO:0007669"/>
    <property type="project" value="TreeGrafter"/>
</dbReference>
<name>A0AAP0LRN9_9ROSI</name>
<dbReference type="GO" id="GO:0005768">
    <property type="term" value="C:endosome"/>
    <property type="evidence" value="ECO:0007669"/>
    <property type="project" value="TreeGrafter"/>
</dbReference>
<evidence type="ECO:0000313" key="8">
    <source>
        <dbReference type="Proteomes" id="UP001428341"/>
    </source>
</evidence>
<evidence type="ECO:0000259" key="6">
    <source>
        <dbReference type="PROSITE" id="PS50942"/>
    </source>
</evidence>
<protein>
    <recommendedName>
        <fullName evidence="6">ENTH domain-containing protein</fullName>
    </recommendedName>
</protein>
<dbReference type="InterPro" id="IPR008942">
    <property type="entry name" value="ENTH_VHS"/>
</dbReference>
<accession>A0AAP0LRN9</accession>
<evidence type="ECO:0000256" key="3">
    <source>
        <dbReference type="ARBA" id="ARBA00023034"/>
    </source>
</evidence>
<reference evidence="7 8" key="1">
    <citation type="submission" date="2024-05" db="EMBL/GenBank/DDBJ databases">
        <title>Haplotype-resolved chromosome-level genome assembly of Huyou (Citrus changshanensis).</title>
        <authorList>
            <person name="Miao C."/>
            <person name="Chen W."/>
            <person name="Wu Y."/>
            <person name="Wang L."/>
            <person name="Zhao S."/>
            <person name="Grierson D."/>
            <person name="Xu C."/>
            <person name="Chen K."/>
        </authorList>
    </citation>
    <scope>NUCLEOTIDE SEQUENCE [LARGE SCALE GENOMIC DNA]</scope>
    <source>
        <strain evidence="7">01-14</strain>
        <tissue evidence="7">Leaf</tissue>
    </source>
</reference>
<dbReference type="GO" id="GO:0030125">
    <property type="term" value="C:clathrin vesicle coat"/>
    <property type="evidence" value="ECO:0007669"/>
    <property type="project" value="TreeGrafter"/>
</dbReference>
<dbReference type="PANTHER" id="PTHR12276">
    <property type="entry name" value="EPSIN/ENT-RELATED"/>
    <property type="match status" value="1"/>
</dbReference>
<dbReference type="PANTHER" id="PTHR12276:SF95">
    <property type="entry name" value="ENTH_VHS FAMILY PROTEIN"/>
    <property type="match status" value="1"/>
</dbReference>
<dbReference type="SMART" id="SM00273">
    <property type="entry name" value="ENTH"/>
    <property type="match status" value="1"/>
</dbReference>
<dbReference type="EMBL" id="JBCGBO010000024">
    <property type="protein sequence ID" value="KAK9182894.1"/>
    <property type="molecule type" value="Genomic_DNA"/>
</dbReference>